<feature type="region of interest" description="Disordered" evidence="1">
    <location>
        <begin position="52"/>
        <end position="73"/>
    </location>
</feature>
<dbReference type="Proteomes" id="UP000326924">
    <property type="component" value="Unassembled WGS sequence"/>
</dbReference>
<feature type="compositionally biased region" description="Polar residues" evidence="1">
    <location>
        <begin position="157"/>
        <end position="166"/>
    </location>
</feature>
<reference evidence="2 3" key="1">
    <citation type="submission" date="2019-09" db="EMBL/GenBank/DDBJ databases">
        <title>Draft genome of the ectomycorrhizal ascomycete Sphaerosporella brunnea.</title>
        <authorList>
            <consortium name="DOE Joint Genome Institute"/>
            <person name="Benucci G.M."/>
            <person name="Marozzi G."/>
            <person name="Antonielli L."/>
            <person name="Sanchez S."/>
            <person name="Marco P."/>
            <person name="Wang X."/>
            <person name="Falini L.B."/>
            <person name="Barry K."/>
            <person name="Haridas S."/>
            <person name="Lipzen A."/>
            <person name="Labutti K."/>
            <person name="Grigoriev I.V."/>
            <person name="Murat C."/>
            <person name="Martin F."/>
            <person name="Albertini E."/>
            <person name="Donnini D."/>
            <person name="Bonito G."/>
        </authorList>
    </citation>
    <scope>NUCLEOTIDE SEQUENCE [LARGE SCALE GENOMIC DNA]</scope>
    <source>
        <strain evidence="2 3">Sb_GMNB300</strain>
    </source>
</reference>
<feature type="region of interest" description="Disordered" evidence="1">
    <location>
        <begin position="89"/>
        <end position="184"/>
    </location>
</feature>
<evidence type="ECO:0000313" key="3">
    <source>
        <dbReference type="Proteomes" id="UP000326924"/>
    </source>
</evidence>
<comment type="caution">
    <text evidence="2">The sequence shown here is derived from an EMBL/GenBank/DDBJ whole genome shotgun (WGS) entry which is preliminary data.</text>
</comment>
<name>A0A5J5EL92_9PEZI</name>
<feature type="compositionally biased region" description="Basic residues" evidence="1">
    <location>
        <begin position="172"/>
        <end position="184"/>
    </location>
</feature>
<feature type="compositionally biased region" description="Basic residues" evidence="1">
    <location>
        <begin position="133"/>
        <end position="142"/>
    </location>
</feature>
<protein>
    <submittedName>
        <fullName evidence="2">Uncharacterized protein</fullName>
    </submittedName>
</protein>
<feature type="compositionally biased region" description="Basic residues" evidence="1">
    <location>
        <begin position="53"/>
        <end position="65"/>
    </location>
</feature>
<evidence type="ECO:0000313" key="2">
    <source>
        <dbReference type="EMBL" id="KAA8895786.1"/>
    </source>
</evidence>
<gene>
    <name evidence="2" type="ORF">FN846DRAFT_893857</name>
</gene>
<accession>A0A5J5EL92</accession>
<dbReference type="AlphaFoldDB" id="A0A5J5EL92"/>
<keyword evidence="3" id="KW-1185">Reference proteome</keyword>
<dbReference type="EMBL" id="VXIS01000245">
    <property type="protein sequence ID" value="KAA8895786.1"/>
    <property type="molecule type" value="Genomic_DNA"/>
</dbReference>
<sequence>MAYAKAVVTDKLGDTKEAALVHRVLDVLGNQRDEFKASQDISIFEKEEIRARYAGKQKGKGKGGRQKLSEARCTDWAELEARELEAREQDRLAEEKEAEKAKKAKQRAEKKAEKVEKAEKAKAEKAKAEKAKKPTVTRRKKQSATSLPAQPEPTGDKGNNQQTPLAGSSRPLRTRKPSRRLGSG</sequence>
<organism evidence="2 3">
    <name type="scientific">Sphaerosporella brunnea</name>
    <dbReference type="NCBI Taxonomy" id="1250544"/>
    <lineage>
        <taxon>Eukaryota</taxon>
        <taxon>Fungi</taxon>
        <taxon>Dikarya</taxon>
        <taxon>Ascomycota</taxon>
        <taxon>Pezizomycotina</taxon>
        <taxon>Pezizomycetes</taxon>
        <taxon>Pezizales</taxon>
        <taxon>Pyronemataceae</taxon>
        <taxon>Sphaerosporella</taxon>
    </lineage>
</organism>
<evidence type="ECO:0000256" key="1">
    <source>
        <dbReference type="SAM" id="MobiDB-lite"/>
    </source>
</evidence>
<feature type="compositionally biased region" description="Basic and acidic residues" evidence="1">
    <location>
        <begin position="89"/>
        <end position="132"/>
    </location>
</feature>
<proteinExistence type="predicted"/>
<dbReference type="InParanoid" id="A0A5J5EL92"/>